<dbReference type="Proteomes" id="UP000887116">
    <property type="component" value="Unassembled WGS sequence"/>
</dbReference>
<accession>A0A8X6K9I6</accession>
<dbReference type="GO" id="GO:0003676">
    <property type="term" value="F:nucleic acid binding"/>
    <property type="evidence" value="ECO:0007669"/>
    <property type="project" value="InterPro"/>
</dbReference>
<dbReference type="OrthoDB" id="6432805at2759"/>
<dbReference type="PANTHER" id="PTHR47326">
    <property type="entry name" value="TRANSPOSABLE ELEMENT TC3 TRANSPOSASE-LIKE PROTEIN"/>
    <property type="match status" value="1"/>
</dbReference>
<protein>
    <submittedName>
        <fullName evidence="1">Transposable element Tcb1 transposase</fullName>
    </submittedName>
</protein>
<name>A0A8X6K9I6_TRICU</name>
<dbReference type="Gene3D" id="3.30.420.10">
    <property type="entry name" value="Ribonuclease H-like superfamily/Ribonuclease H"/>
    <property type="match status" value="1"/>
</dbReference>
<evidence type="ECO:0000313" key="1">
    <source>
        <dbReference type="EMBL" id="GFQ69425.1"/>
    </source>
</evidence>
<dbReference type="EMBL" id="BMAO01030661">
    <property type="protein sequence ID" value="GFQ69425.1"/>
    <property type="molecule type" value="Genomic_DNA"/>
</dbReference>
<reference evidence="1" key="1">
    <citation type="submission" date="2020-07" db="EMBL/GenBank/DDBJ databases">
        <title>Multicomponent nature underlies the extraordinary mechanical properties of spider dragline silk.</title>
        <authorList>
            <person name="Kono N."/>
            <person name="Nakamura H."/>
            <person name="Mori M."/>
            <person name="Yoshida Y."/>
            <person name="Ohtoshi R."/>
            <person name="Malay A.D."/>
            <person name="Moran D.A.P."/>
            <person name="Tomita M."/>
            <person name="Numata K."/>
            <person name="Arakawa K."/>
        </authorList>
    </citation>
    <scope>NUCLEOTIDE SEQUENCE</scope>
</reference>
<dbReference type="InterPro" id="IPR036397">
    <property type="entry name" value="RNaseH_sf"/>
</dbReference>
<evidence type="ECO:0000313" key="2">
    <source>
        <dbReference type="Proteomes" id="UP000887116"/>
    </source>
</evidence>
<keyword evidence="2" id="KW-1185">Reference proteome</keyword>
<dbReference type="PANTHER" id="PTHR47326:SF1">
    <property type="entry name" value="HTH PSQ-TYPE DOMAIN-CONTAINING PROTEIN"/>
    <property type="match status" value="1"/>
</dbReference>
<proteinExistence type="predicted"/>
<sequence length="111" mass="12447">MWFQHDGASLFCDRCVREHLNYVLGNGSIGRGEPDPWQPDISSLNYFIRGALKSAEYATPVNLQMDLIAGIIYAAADIKKNPGVFERVHQSMLRRCNTCFASNGGNFEHIL</sequence>
<comment type="caution">
    <text evidence="1">The sequence shown here is derived from an EMBL/GenBank/DDBJ whole genome shotgun (WGS) entry which is preliminary data.</text>
</comment>
<dbReference type="AlphaFoldDB" id="A0A8X6K9I6"/>
<gene>
    <name evidence="1" type="ORF">TNCT_312401</name>
</gene>
<organism evidence="1 2">
    <name type="scientific">Trichonephila clavata</name>
    <name type="common">Joro spider</name>
    <name type="synonym">Nephila clavata</name>
    <dbReference type="NCBI Taxonomy" id="2740835"/>
    <lineage>
        <taxon>Eukaryota</taxon>
        <taxon>Metazoa</taxon>
        <taxon>Ecdysozoa</taxon>
        <taxon>Arthropoda</taxon>
        <taxon>Chelicerata</taxon>
        <taxon>Arachnida</taxon>
        <taxon>Araneae</taxon>
        <taxon>Araneomorphae</taxon>
        <taxon>Entelegynae</taxon>
        <taxon>Araneoidea</taxon>
        <taxon>Nephilidae</taxon>
        <taxon>Trichonephila</taxon>
    </lineage>
</organism>